<dbReference type="OrthoDB" id="10376686at2759"/>
<comment type="caution">
    <text evidence="2">The sequence shown here is derived from an EMBL/GenBank/DDBJ whole genome shotgun (WGS) entry which is preliminary data.</text>
</comment>
<name>A0A7J9HHS9_9ROSI</name>
<evidence type="ECO:0000256" key="1">
    <source>
        <dbReference type="SAM" id="SignalP"/>
    </source>
</evidence>
<evidence type="ECO:0000313" key="3">
    <source>
        <dbReference type="Proteomes" id="UP000593560"/>
    </source>
</evidence>
<proteinExistence type="predicted"/>
<keyword evidence="1" id="KW-0732">Signal</keyword>
<keyword evidence="3" id="KW-1185">Reference proteome</keyword>
<dbReference type="Proteomes" id="UP000593560">
    <property type="component" value="Unassembled WGS sequence"/>
</dbReference>
<protein>
    <submittedName>
        <fullName evidence="2">Uncharacterized protein</fullName>
    </submittedName>
</protein>
<dbReference type="EMBL" id="JABFAD010000009">
    <property type="protein sequence ID" value="MBA0809390.1"/>
    <property type="molecule type" value="Genomic_DNA"/>
</dbReference>
<feature type="signal peptide" evidence="1">
    <location>
        <begin position="1"/>
        <end position="17"/>
    </location>
</feature>
<organism evidence="2 3">
    <name type="scientific">Gossypium harknessii</name>
    <dbReference type="NCBI Taxonomy" id="34285"/>
    <lineage>
        <taxon>Eukaryota</taxon>
        <taxon>Viridiplantae</taxon>
        <taxon>Streptophyta</taxon>
        <taxon>Embryophyta</taxon>
        <taxon>Tracheophyta</taxon>
        <taxon>Spermatophyta</taxon>
        <taxon>Magnoliopsida</taxon>
        <taxon>eudicotyledons</taxon>
        <taxon>Gunneridae</taxon>
        <taxon>Pentapetalae</taxon>
        <taxon>rosids</taxon>
        <taxon>malvids</taxon>
        <taxon>Malvales</taxon>
        <taxon>Malvaceae</taxon>
        <taxon>Malvoideae</taxon>
        <taxon>Gossypium</taxon>
    </lineage>
</organism>
<reference evidence="2 3" key="1">
    <citation type="journal article" date="2019" name="Genome Biol. Evol.">
        <title>Insights into the evolution of the New World diploid cottons (Gossypium, subgenus Houzingenia) based on genome sequencing.</title>
        <authorList>
            <person name="Grover C.E."/>
            <person name="Arick M.A. 2nd"/>
            <person name="Thrash A."/>
            <person name="Conover J.L."/>
            <person name="Sanders W.S."/>
            <person name="Peterson D.G."/>
            <person name="Frelichowski J.E."/>
            <person name="Scheffler J.A."/>
            <person name="Scheffler B.E."/>
            <person name="Wendel J.F."/>
        </authorList>
    </citation>
    <scope>NUCLEOTIDE SEQUENCE [LARGE SCALE GENOMIC DNA]</scope>
    <source>
        <strain evidence="2">0</strain>
        <tissue evidence="2">Leaf</tissue>
    </source>
</reference>
<gene>
    <name evidence="2" type="ORF">Gohar_025049</name>
</gene>
<feature type="chain" id="PRO_5029651018" evidence="1">
    <location>
        <begin position="18"/>
        <end position="213"/>
    </location>
</feature>
<evidence type="ECO:0000313" key="2">
    <source>
        <dbReference type="EMBL" id="MBA0809390.1"/>
    </source>
</evidence>
<accession>A0A7J9HHS9</accession>
<dbReference type="AlphaFoldDB" id="A0A7J9HHS9"/>
<sequence>MLLFSLVIAFILSALSALSDKSSILSHAASFTKESQEIMIGSTYDKGVGEFSTKLRRLKCRAKDTEFDDVDMAKKLKSIMQGEFVSQQEKGFLSIMVSICTTRFPISNALELLKDEETCNPELLNDENLTNLNQIKEMLEFRKNVSIASKFGQGNHFHLELVKVVSIEIQKAGDQGLSTEDVYSLVRCQEKGDPKLALLHFKILEEIKRFTIL</sequence>